<name>A0A8E2AVD1_9APHY</name>
<dbReference type="EMBL" id="KV722437">
    <property type="protein sequence ID" value="OCH89015.1"/>
    <property type="molecule type" value="Genomic_DNA"/>
</dbReference>
<evidence type="ECO:0000313" key="2">
    <source>
        <dbReference type="Proteomes" id="UP000250043"/>
    </source>
</evidence>
<gene>
    <name evidence="1" type="ORF">OBBRIDRAFT_779112</name>
</gene>
<dbReference type="AlphaFoldDB" id="A0A8E2AVD1"/>
<keyword evidence="2" id="KW-1185">Reference proteome</keyword>
<organism evidence="1 2">
    <name type="scientific">Obba rivulosa</name>
    <dbReference type="NCBI Taxonomy" id="1052685"/>
    <lineage>
        <taxon>Eukaryota</taxon>
        <taxon>Fungi</taxon>
        <taxon>Dikarya</taxon>
        <taxon>Basidiomycota</taxon>
        <taxon>Agaricomycotina</taxon>
        <taxon>Agaricomycetes</taxon>
        <taxon>Polyporales</taxon>
        <taxon>Gelatoporiaceae</taxon>
        <taxon>Obba</taxon>
    </lineage>
</organism>
<dbReference type="Proteomes" id="UP000250043">
    <property type="component" value="Unassembled WGS sequence"/>
</dbReference>
<feature type="non-terminal residue" evidence="1">
    <location>
        <position position="1"/>
    </location>
</feature>
<accession>A0A8E2AVD1</accession>
<dbReference type="OrthoDB" id="2800331at2759"/>
<reference evidence="1 2" key="1">
    <citation type="submission" date="2016-07" db="EMBL/GenBank/DDBJ databases">
        <title>Draft genome of the white-rot fungus Obba rivulosa 3A-2.</title>
        <authorList>
            <consortium name="DOE Joint Genome Institute"/>
            <person name="Miettinen O."/>
            <person name="Riley R."/>
            <person name="Acob R."/>
            <person name="Barry K."/>
            <person name="Cullen D."/>
            <person name="De Vries R."/>
            <person name="Hainaut M."/>
            <person name="Hatakka A."/>
            <person name="Henrissat B."/>
            <person name="Hilden K."/>
            <person name="Kuo R."/>
            <person name="Labutti K."/>
            <person name="Lipzen A."/>
            <person name="Makela M.R."/>
            <person name="Sandor L."/>
            <person name="Spatafora J.W."/>
            <person name="Grigoriev I.V."/>
            <person name="Hibbett D.S."/>
        </authorList>
    </citation>
    <scope>NUCLEOTIDE SEQUENCE [LARGE SCALE GENOMIC DNA]</scope>
    <source>
        <strain evidence="1 2">3A-2</strain>
    </source>
</reference>
<protein>
    <submittedName>
        <fullName evidence="1">Uncharacterized protein</fullName>
    </submittedName>
</protein>
<proteinExistence type="predicted"/>
<sequence length="97" mass="10742">MCYHLCTFSEFGCGHTYPLHRQFIDCHRPRCIFSRNHLEEEHDCATGCILEMHHDANIVMPEDLHAQPCNLCLGIPALPGNGAGALHADQNGGNDSD</sequence>
<evidence type="ECO:0000313" key="1">
    <source>
        <dbReference type="EMBL" id="OCH89015.1"/>
    </source>
</evidence>